<gene>
    <name evidence="1" type="ORF">CLVI_23080</name>
</gene>
<dbReference type="EMBL" id="PVXQ01000025">
    <property type="protein sequence ID" value="PRR81699.1"/>
    <property type="molecule type" value="Genomic_DNA"/>
</dbReference>
<dbReference type="AlphaFoldDB" id="A0A2T0BCS2"/>
<accession>A0A2T0BCS2</accession>
<keyword evidence="2" id="KW-1185">Reference proteome</keyword>
<protein>
    <recommendedName>
        <fullName evidence="3">EAL domain-containing protein</fullName>
    </recommendedName>
</protein>
<proteinExistence type="predicted"/>
<evidence type="ECO:0008006" key="3">
    <source>
        <dbReference type="Google" id="ProtNLM"/>
    </source>
</evidence>
<sequence>MENFIARQPIFDRKNKVFAYELLFRNSYVNSYTGIDGDDATRNIRGCRTNR</sequence>
<dbReference type="Proteomes" id="UP000239471">
    <property type="component" value="Unassembled WGS sequence"/>
</dbReference>
<comment type="caution">
    <text evidence="1">The sequence shown here is derived from an EMBL/GenBank/DDBJ whole genome shotgun (WGS) entry which is preliminary data.</text>
</comment>
<reference evidence="1 2" key="1">
    <citation type="submission" date="2018-03" db="EMBL/GenBank/DDBJ databases">
        <title>Genome sequence of Clostridium vincentii DSM 10228.</title>
        <authorList>
            <person name="Poehlein A."/>
            <person name="Daniel R."/>
        </authorList>
    </citation>
    <scope>NUCLEOTIDE SEQUENCE [LARGE SCALE GENOMIC DNA]</scope>
    <source>
        <strain evidence="1 2">DSM 10228</strain>
    </source>
</reference>
<evidence type="ECO:0000313" key="1">
    <source>
        <dbReference type="EMBL" id="PRR81699.1"/>
    </source>
</evidence>
<evidence type="ECO:0000313" key="2">
    <source>
        <dbReference type="Proteomes" id="UP000239471"/>
    </source>
</evidence>
<name>A0A2T0BCS2_9CLOT</name>
<organism evidence="1 2">
    <name type="scientific">Clostridium vincentii</name>
    <dbReference type="NCBI Taxonomy" id="52704"/>
    <lineage>
        <taxon>Bacteria</taxon>
        <taxon>Bacillati</taxon>
        <taxon>Bacillota</taxon>
        <taxon>Clostridia</taxon>
        <taxon>Eubacteriales</taxon>
        <taxon>Clostridiaceae</taxon>
        <taxon>Clostridium</taxon>
    </lineage>
</organism>